<dbReference type="EMBL" id="JTHP01000001">
    <property type="protein sequence ID" value="KJD47540.1"/>
    <property type="molecule type" value="Genomic_DNA"/>
</dbReference>
<dbReference type="Pfam" id="PF09388">
    <property type="entry name" value="SpoOE-like"/>
    <property type="match status" value="1"/>
</dbReference>
<keyword evidence="2" id="KW-1185">Reference proteome</keyword>
<dbReference type="InterPro" id="IPR037208">
    <property type="entry name" value="Spo0E-like_sf"/>
</dbReference>
<name>A0A0D7X7X1_9BACL</name>
<dbReference type="InterPro" id="IPR018540">
    <property type="entry name" value="Spo0E-like"/>
</dbReference>
<dbReference type="Gene3D" id="4.10.280.10">
    <property type="entry name" value="Helix-loop-helix DNA-binding domain"/>
    <property type="match status" value="1"/>
</dbReference>
<organism evidence="1 2">
    <name type="scientific">Paenibacillus terrae</name>
    <dbReference type="NCBI Taxonomy" id="159743"/>
    <lineage>
        <taxon>Bacteria</taxon>
        <taxon>Bacillati</taxon>
        <taxon>Bacillota</taxon>
        <taxon>Bacilli</taxon>
        <taxon>Bacillales</taxon>
        <taxon>Paenibacillaceae</taxon>
        <taxon>Paenibacillus</taxon>
    </lineage>
</organism>
<proteinExistence type="predicted"/>
<dbReference type="GO" id="GO:0046983">
    <property type="term" value="F:protein dimerization activity"/>
    <property type="evidence" value="ECO:0007669"/>
    <property type="project" value="InterPro"/>
</dbReference>
<dbReference type="SUPFAM" id="SSF140500">
    <property type="entry name" value="BAS1536-like"/>
    <property type="match status" value="1"/>
</dbReference>
<dbReference type="OrthoDB" id="2628613at2"/>
<evidence type="ECO:0000313" key="2">
    <source>
        <dbReference type="Proteomes" id="UP000032534"/>
    </source>
</evidence>
<sequence>MDLEQLEKLMEKERRELNRMATLHGLRDERVLVKSSRLDRIMDKYLHTKRAINGDNQAHP</sequence>
<dbReference type="PATRIC" id="fig|159743.3.peg.207"/>
<dbReference type="GO" id="GO:0043937">
    <property type="term" value="P:regulation of sporulation"/>
    <property type="evidence" value="ECO:0007669"/>
    <property type="project" value="InterPro"/>
</dbReference>
<dbReference type="Proteomes" id="UP000032534">
    <property type="component" value="Unassembled WGS sequence"/>
</dbReference>
<evidence type="ECO:0000313" key="1">
    <source>
        <dbReference type="EMBL" id="KJD47540.1"/>
    </source>
</evidence>
<dbReference type="InterPro" id="IPR036638">
    <property type="entry name" value="HLH_DNA-bd_sf"/>
</dbReference>
<dbReference type="RefSeq" id="WP_044644330.1">
    <property type="nucleotide sequence ID" value="NZ_JTHP01000001.1"/>
</dbReference>
<evidence type="ECO:0008006" key="3">
    <source>
        <dbReference type="Google" id="ProtNLM"/>
    </source>
</evidence>
<gene>
    <name evidence="1" type="ORF">QD47_00895</name>
</gene>
<reference evidence="1 2" key="1">
    <citation type="submission" date="2014-11" db="EMBL/GenBank/DDBJ databases">
        <title>Draft Genome Sequences of Paenibacillus polymyxa NRRL B-30509 and Paenibacillus terrae NRRL B-30644, Strains from a Poultry Environment that Produce Tridecaptin A and Paenicidins.</title>
        <authorList>
            <person name="van Belkum M.J."/>
            <person name="Lohans C.T."/>
            <person name="Vederas J.C."/>
        </authorList>
    </citation>
    <scope>NUCLEOTIDE SEQUENCE [LARGE SCALE GENOMIC DNA]</scope>
    <source>
        <strain evidence="1 2">NRRL B-30644</strain>
    </source>
</reference>
<dbReference type="AlphaFoldDB" id="A0A0D7X7X1"/>
<accession>A0A0D7X7X1</accession>
<comment type="caution">
    <text evidence="1">The sequence shown here is derived from an EMBL/GenBank/DDBJ whole genome shotgun (WGS) entry which is preliminary data.</text>
</comment>
<protein>
    <recommendedName>
        <fullName evidence="3">Aspartyl-phosphate phosphatase Spo0E family protein</fullName>
    </recommendedName>
</protein>